<evidence type="ECO:0000256" key="11">
    <source>
        <dbReference type="RuleBase" id="RU363115"/>
    </source>
</evidence>
<dbReference type="PANTHER" id="PTHR22624:SF49">
    <property type="entry name" value="CYSTEINE PROTEASE"/>
    <property type="match status" value="1"/>
</dbReference>
<evidence type="ECO:0000256" key="9">
    <source>
        <dbReference type="ARBA" id="ARBA00023006"/>
    </source>
</evidence>
<protein>
    <recommendedName>
        <fullName evidence="11">Cysteine protease</fullName>
        <ecNumber evidence="11">3.4.22.-</ecNumber>
    </recommendedName>
</protein>
<keyword evidence="7" id="KW-0788">Thiol protease</keyword>
<reference evidence="14 15" key="1">
    <citation type="journal article" date="2022" name="bioRxiv">
        <title>Genomics of Preaxostyla Flagellates Illuminates Evolutionary Transitions and the Path Towards Mitochondrial Loss.</title>
        <authorList>
            <person name="Novak L.V.F."/>
            <person name="Treitli S.C."/>
            <person name="Pyrih J."/>
            <person name="Halakuc P."/>
            <person name="Pipaliya S.V."/>
            <person name="Vacek V."/>
            <person name="Brzon O."/>
            <person name="Soukal P."/>
            <person name="Eme L."/>
            <person name="Dacks J.B."/>
            <person name="Karnkowska A."/>
            <person name="Elias M."/>
            <person name="Hampl V."/>
        </authorList>
    </citation>
    <scope>NUCLEOTIDE SEQUENCE [LARGE SCALE GENOMIC DNA]</scope>
    <source>
        <strain evidence="14">NAU3</strain>
        <tissue evidence="14">Gut</tissue>
    </source>
</reference>
<proteinExistence type="inferred from homology"/>
<dbReference type="SUPFAM" id="SSF54001">
    <property type="entry name" value="Cysteine proteinases"/>
    <property type="match status" value="1"/>
</dbReference>
<keyword evidence="15" id="KW-1185">Reference proteome</keyword>
<accession>A0ABQ9XBC5</accession>
<evidence type="ECO:0000256" key="2">
    <source>
        <dbReference type="ARBA" id="ARBA00010958"/>
    </source>
</evidence>
<evidence type="ECO:0000256" key="4">
    <source>
        <dbReference type="ARBA" id="ARBA00022490"/>
    </source>
</evidence>
<dbReference type="GO" id="GO:0008233">
    <property type="term" value="F:peptidase activity"/>
    <property type="evidence" value="ECO:0007669"/>
    <property type="project" value="UniProtKB-KW"/>
</dbReference>
<evidence type="ECO:0000256" key="7">
    <source>
        <dbReference type="ARBA" id="ARBA00022807"/>
    </source>
</evidence>
<dbReference type="Pfam" id="PF03416">
    <property type="entry name" value="Peptidase_C54"/>
    <property type="match status" value="2"/>
</dbReference>
<dbReference type="PANTHER" id="PTHR22624">
    <property type="entry name" value="CYSTEINE PROTEASE ATG4"/>
    <property type="match status" value="1"/>
</dbReference>
<dbReference type="Proteomes" id="UP001281761">
    <property type="component" value="Unassembled WGS sequence"/>
</dbReference>
<evidence type="ECO:0000256" key="6">
    <source>
        <dbReference type="ARBA" id="ARBA00022801"/>
    </source>
</evidence>
<comment type="caution">
    <text evidence="14">The sequence shown here is derived from an EMBL/GenBank/DDBJ whole genome shotgun (WGS) entry which is preliminary data.</text>
</comment>
<keyword evidence="6 11" id="KW-0378">Hydrolase</keyword>
<comment type="catalytic activity">
    <reaction evidence="10">
        <text>[protein]-C-terminal L-amino acid-glycyl-phosphatidylethanolamide + H2O = [protein]-C-terminal L-amino acid-glycine + a 1,2-diacyl-sn-glycero-3-phosphoethanolamine</text>
        <dbReference type="Rhea" id="RHEA:67548"/>
        <dbReference type="Rhea" id="RHEA-COMP:17323"/>
        <dbReference type="Rhea" id="RHEA-COMP:17324"/>
        <dbReference type="ChEBI" id="CHEBI:15377"/>
        <dbReference type="ChEBI" id="CHEBI:64612"/>
        <dbReference type="ChEBI" id="CHEBI:172940"/>
        <dbReference type="ChEBI" id="CHEBI:172941"/>
    </reaction>
    <physiologicalReaction direction="left-to-right" evidence="10">
        <dbReference type="Rhea" id="RHEA:67549"/>
    </physiologicalReaction>
</comment>
<dbReference type="EMBL" id="JARBJD010000174">
    <property type="protein sequence ID" value="KAK2948540.1"/>
    <property type="molecule type" value="Genomic_DNA"/>
</dbReference>
<comment type="subcellular location">
    <subcellularLocation>
        <location evidence="1 11">Cytoplasm</location>
    </subcellularLocation>
</comment>
<dbReference type="InterPro" id="IPR038765">
    <property type="entry name" value="Papain-like_cys_pep_sf"/>
</dbReference>
<sequence length="558" mass="63092">MTKSFVRSEKRKDFSLFGCIHCSNEDSLEDHIKHLVYLTFRDGFFPTRKGTSTDKGFGCMIRSGAMLVANSFQRLLFGENFLPNWRTLATCPRCRWLDSQFGEEIIQYTRDHHTFSIQHLIEVGDDLGFAEGTWWGPSTFAFVFQRLFSAYLPNNALTPIYVTDPGINTIFLPDVKKLFLPVQNRQPQNISSVRRPIQSIPSQTSCLDQSCSCCTKEKSTEDLDISLLRTIYSFITIEEKLNSIEEPRPAEPPEEEPDMLGFLTKAVQVYENHRGKGGKARIPLDSPESDNWDILDDDDANESKLSDMKKLEEQQAGYKPFHAIQGKLGIIERRPSFVAEQSDLDAVNGDLKLAISTETIFDGESEEEESEDIEEESSSTPIGILILVPLTLSLTLLPPSAILTIQEMFRSVRGFCGFAGGTPTKGVYVIGWTDDKFICLDPHSLLQSSIETSPAYWETEKTAQEMASQAFMPTFSQHVSSKRLITLKPCKDFDPTLCLGFIARNEDELKELREQIEQVFAQTGESVLFFSEQTKSAFLEVDTVDWESEEEESDIDPE</sequence>
<keyword evidence="9 11" id="KW-0072">Autophagy</keyword>
<feature type="domain" description="Peptidase C54 catalytic" evidence="13">
    <location>
        <begin position="27"/>
        <end position="183"/>
    </location>
</feature>
<gene>
    <name evidence="14" type="ORF">BLNAU_16526</name>
</gene>
<feature type="compositionally biased region" description="Acidic residues" evidence="12">
    <location>
        <begin position="287"/>
        <end position="297"/>
    </location>
</feature>
<evidence type="ECO:0000256" key="3">
    <source>
        <dbReference type="ARBA" id="ARBA00022448"/>
    </source>
</evidence>
<evidence type="ECO:0000256" key="12">
    <source>
        <dbReference type="SAM" id="MobiDB-lite"/>
    </source>
</evidence>
<evidence type="ECO:0000256" key="1">
    <source>
        <dbReference type="ARBA" id="ARBA00004496"/>
    </source>
</evidence>
<dbReference type="InterPro" id="IPR046792">
    <property type="entry name" value="Peptidase_C54_cat"/>
</dbReference>
<name>A0ABQ9XBC5_9EUKA</name>
<evidence type="ECO:0000256" key="5">
    <source>
        <dbReference type="ARBA" id="ARBA00022670"/>
    </source>
</evidence>
<evidence type="ECO:0000256" key="10">
    <source>
        <dbReference type="ARBA" id="ARBA00029362"/>
    </source>
</evidence>
<evidence type="ECO:0000313" key="14">
    <source>
        <dbReference type="EMBL" id="KAK2948540.1"/>
    </source>
</evidence>
<keyword evidence="8 11" id="KW-0653">Protein transport</keyword>
<evidence type="ECO:0000259" key="13">
    <source>
        <dbReference type="Pfam" id="PF03416"/>
    </source>
</evidence>
<comment type="function">
    <text evidence="11">Cysteine protease that plays a key role in autophagy by mediating both proteolytic activation and delipidation of ATG8 family proteins.</text>
</comment>
<keyword evidence="4 11" id="KW-0963">Cytoplasm</keyword>
<feature type="domain" description="Peptidase C54 catalytic" evidence="13">
    <location>
        <begin position="360"/>
        <end position="514"/>
    </location>
</feature>
<keyword evidence="5 11" id="KW-0645">Protease</keyword>
<dbReference type="GO" id="GO:0006508">
    <property type="term" value="P:proteolysis"/>
    <property type="evidence" value="ECO:0007669"/>
    <property type="project" value="UniProtKB-KW"/>
</dbReference>
<keyword evidence="3" id="KW-0813">Transport</keyword>
<comment type="similarity">
    <text evidence="2 11">Belongs to the peptidase C54 family.</text>
</comment>
<dbReference type="EC" id="3.4.22.-" evidence="11"/>
<dbReference type="InterPro" id="IPR005078">
    <property type="entry name" value="Peptidase_C54"/>
</dbReference>
<feature type="region of interest" description="Disordered" evidence="12">
    <location>
        <begin position="274"/>
        <end position="297"/>
    </location>
</feature>
<organism evidence="14 15">
    <name type="scientific">Blattamonas nauphoetae</name>
    <dbReference type="NCBI Taxonomy" id="2049346"/>
    <lineage>
        <taxon>Eukaryota</taxon>
        <taxon>Metamonada</taxon>
        <taxon>Preaxostyla</taxon>
        <taxon>Oxymonadida</taxon>
        <taxon>Blattamonas</taxon>
    </lineage>
</organism>
<evidence type="ECO:0000256" key="8">
    <source>
        <dbReference type="ARBA" id="ARBA00022927"/>
    </source>
</evidence>
<evidence type="ECO:0000313" key="15">
    <source>
        <dbReference type="Proteomes" id="UP001281761"/>
    </source>
</evidence>